<dbReference type="InParanoid" id="A9B917"/>
<keyword evidence="1" id="KW-0472">Membrane</keyword>
<keyword evidence="1" id="KW-0812">Transmembrane</keyword>
<keyword evidence="2" id="KW-0614">Plasmid</keyword>
<feature type="transmembrane region" description="Helical" evidence="1">
    <location>
        <begin position="42"/>
        <end position="68"/>
    </location>
</feature>
<reference evidence="2 3" key="1">
    <citation type="journal article" date="2011" name="Stand. Genomic Sci.">
        <title>Complete genome sequence of the filamentous gliding predatory bacterium Herpetosiphon aurantiacus type strain (114-95(T)).</title>
        <authorList>
            <person name="Kiss H."/>
            <person name="Nett M."/>
            <person name="Domin N."/>
            <person name="Martin K."/>
            <person name="Maresca J.A."/>
            <person name="Copeland A."/>
            <person name="Lapidus A."/>
            <person name="Lucas S."/>
            <person name="Berry K.W."/>
            <person name="Glavina Del Rio T."/>
            <person name="Dalin E."/>
            <person name="Tice H."/>
            <person name="Pitluck S."/>
            <person name="Richardson P."/>
            <person name="Bruce D."/>
            <person name="Goodwin L."/>
            <person name="Han C."/>
            <person name="Detter J.C."/>
            <person name="Schmutz J."/>
            <person name="Brettin T."/>
            <person name="Land M."/>
            <person name="Hauser L."/>
            <person name="Kyrpides N.C."/>
            <person name="Ivanova N."/>
            <person name="Goker M."/>
            <person name="Woyke T."/>
            <person name="Klenk H.P."/>
            <person name="Bryant D.A."/>
        </authorList>
    </citation>
    <scope>NUCLEOTIDE SEQUENCE [LARGE SCALE GENOMIC DNA]</scope>
    <source>
        <strain evidence="3">ATCC 23779 / DSM 785 / 114-95</strain>
        <plasmid evidence="2">pHAU01</plasmid>
    </source>
</reference>
<dbReference type="Proteomes" id="UP000000787">
    <property type="component" value="Plasmid pHAU01"/>
</dbReference>
<geneLocation type="plasmid" evidence="2 3">
    <name>pHAU01</name>
</geneLocation>
<keyword evidence="1" id="KW-1133">Transmembrane helix</keyword>
<dbReference type="HOGENOM" id="CLU_067293_2_0_0"/>
<dbReference type="EMBL" id="CP000876">
    <property type="protein sequence ID" value="ABX07831.1"/>
    <property type="molecule type" value="Genomic_DNA"/>
</dbReference>
<organism evidence="2 3">
    <name type="scientific">Herpetosiphon aurantiacus (strain ATCC 23779 / DSM 785 / 114-95)</name>
    <dbReference type="NCBI Taxonomy" id="316274"/>
    <lineage>
        <taxon>Bacteria</taxon>
        <taxon>Bacillati</taxon>
        <taxon>Chloroflexota</taxon>
        <taxon>Chloroflexia</taxon>
        <taxon>Herpetosiphonales</taxon>
        <taxon>Herpetosiphonaceae</taxon>
        <taxon>Herpetosiphon</taxon>
    </lineage>
</organism>
<gene>
    <name evidence="2" type="ordered locus">Haur_5204</name>
</gene>
<proteinExistence type="predicted"/>
<protein>
    <recommendedName>
        <fullName evidence="4">Tryptophan-rich sensory protein</fullName>
    </recommendedName>
</protein>
<evidence type="ECO:0000313" key="2">
    <source>
        <dbReference type="EMBL" id="ABX07831.1"/>
    </source>
</evidence>
<feature type="transmembrane region" description="Helical" evidence="1">
    <location>
        <begin position="113"/>
        <end position="135"/>
    </location>
</feature>
<evidence type="ECO:0000313" key="3">
    <source>
        <dbReference type="Proteomes" id="UP000000787"/>
    </source>
</evidence>
<dbReference type="BioCyc" id="HAUR316274:GHYA-5266-MONOMER"/>
<dbReference type="AlphaFoldDB" id="A9B917"/>
<feature type="transmembrane region" description="Helical" evidence="1">
    <location>
        <begin position="80"/>
        <end position="101"/>
    </location>
</feature>
<name>A9B917_HERA2</name>
<dbReference type="KEGG" id="hau:Haur_5204"/>
<feature type="transmembrane region" description="Helical" evidence="1">
    <location>
        <begin position="234"/>
        <end position="254"/>
    </location>
</feature>
<evidence type="ECO:0000256" key="1">
    <source>
        <dbReference type="SAM" id="Phobius"/>
    </source>
</evidence>
<sequence>MMIVHRVRPFVVFLAAFLAIGSSLWLGDRLDQSASPIEPAYFLPIGLTFAIWGLIFLTGFLYACYQFLPSQQSRPIHAQIGWWMALTNGLTAGWNGTAGHAGTLGTPAFRAEYVVLTVFILAIMLGVLTYVLLLLRKHRSLLAAPDQWFIEFPVLLFFAWLNVAAIANMTAALMALGFTGAPYGAWWAVGMIGIATIVSLTMLHVMPTRFTLWVYAAVIGWGLIGIGINNLDRSLAVVAACSGAIMVVGIGSVLQRSRLHARTLHQGS</sequence>
<keyword evidence="3" id="KW-1185">Reference proteome</keyword>
<feature type="transmembrane region" description="Helical" evidence="1">
    <location>
        <begin position="210"/>
        <end position="228"/>
    </location>
</feature>
<feature type="transmembrane region" description="Helical" evidence="1">
    <location>
        <begin position="184"/>
        <end position="203"/>
    </location>
</feature>
<evidence type="ECO:0008006" key="4">
    <source>
        <dbReference type="Google" id="ProtNLM"/>
    </source>
</evidence>
<accession>A9B917</accession>
<feature type="transmembrane region" description="Helical" evidence="1">
    <location>
        <begin position="155"/>
        <end position="178"/>
    </location>
</feature>